<dbReference type="InterPro" id="IPR032859">
    <property type="entry name" value="KH_dom-like"/>
</dbReference>
<dbReference type="Gene3D" id="3.30.300.20">
    <property type="match status" value="1"/>
</dbReference>
<organism evidence="2 3">
    <name type="scientific">Eiseniibacteriota bacterium</name>
    <dbReference type="NCBI Taxonomy" id="2212470"/>
    <lineage>
        <taxon>Bacteria</taxon>
        <taxon>Candidatus Eiseniibacteriota</taxon>
    </lineage>
</organism>
<dbReference type="EMBL" id="VBOV01000026">
    <property type="protein sequence ID" value="TMQ61572.1"/>
    <property type="molecule type" value="Genomic_DNA"/>
</dbReference>
<evidence type="ECO:0000259" key="1">
    <source>
        <dbReference type="Pfam" id="PF14714"/>
    </source>
</evidence>
<dbReference type="InterPro" id="IPR015946">
    <property type="entry name" value="KH_dom-like_a/b"/>
</dbReference>
<protein>
    <recommendedName>
        <fullName evidence="1">GTPase Der C-terminal KH-domain-like domain-containing protein</fullName>
    </recommendedName>
</protein>
<dbReference type="Pfam" id="PF14714">
    <property type="entry name" value="KH_dom-like"/>
    <property type="match status" value="1"/>
</dbReference>
<evidence type="ECO:0000313" key="3">
    <source>
        <dbReference type="Proteomes" id="UP000320913"/>
    </source>
</evidence>
<name>A0A538TD44_UNCEI</name>
<reference evidence="2 3" key="1">
    <citation type="journal article" date="2019" name="Nat. Microbiol.">
        <title>Mediterranean grassland soil C-N compound turnover is dependent on rainfall and depth, and is mediated by genomically divergent microorganisms.</title>
        <authorList>
            <person name="Diamond S."/>
            <person name="Andeer P.F."/>
            <person name="Li Z."/>
            <person name="Crits-Christoph A."/>
            <person name="Burstein D."/>
            <person name="Anantharaman K."/>
            <person name="Lane K.R."/>
            <person name="Thomas B.C."/>
            <person name="Pan C."/>
            <person name="Northen T.R."/>
            <person name="Banfield J.F."/>
        </authorList>
    </citation>
    <scope>NUCLEOTIDE SEQUENCE [LARGE SCALE GENOMIC DNA]</scope>
    <source>
        <strain evidence="2">WS_5</strain>
    </source>
</reference>
<dbReference type="Proteomes" id="UP000320913">
    <property type="component" value="Unassembled WGS sequence"/>
</dbReference>
<accession>A0A538TD44</accession>
<proteinExistence type="predicted"/>
<feature type="domain" description="GTPase Der C-terminal KH-domain-like" evidence="1">
    <location>
        <begin position="6"/>
        <end position="32"/>
    </location>
</feature>
<gene>
    <name evidence="2" type="ORF">E6K75_01090</name>
</gene>
<comment type="caution">
    <text evidence="2">The sequence shown here is derived from an EMBL/GenBank/DDBJ whole genome shotgun (WGS) entry which is preliminary data.</text>
</comment>
<feature type="non-terminal residue" evidence="2">
    <location>
        <position position="1"/>
    </location>
</feature>
<evidence type="ECO:0000313" key="2">
    <source>
        <dbReference type="EMBL" id="TMQ61572.1"/>
    </source>
</evidence>
<sequence>PRYRIKNYVSYLERGLRERFGFQGIPIVLDWKRSQ</sequence>
<dbReference type="AlphaFoldDB" id="A0A538TD44"/>